<name>A0A1I8NKS3_MUSDO</name>
<reference evidence="3" key="2">
    <citation type="submission" date="2025-04" db="UniProtKB">
        <authorList>
            <consortium name="RefSeq"/>
        </authorList>
    </citation>
    <scope>IDENTIFICATION</scope>
    <source>
        <strain evidence="3">Aabys</strain>
    </source>
</reference>
<protein>
    <submittedName>
        <fullName evidence="3">Uncharacterized protein LOC105262538</fullName>
    </submittedName>
</protein>
<dbReference type="AlphaFoldDB" id="A0A1I8NKS3"/>
<sequence>MKFYITVAYVIIASTAFANADLFADTHKLIDLVIDDEATHIDSTCFNQIKDELMKELEIASAMYIDRVENGMPVFKEGVHLNMESFIEDTLLPKALVTASDDCLHSVKDELKAFAKARFGAAVKTIDPDFL</sequence>
<accession>A0A1I8NKS3</accession>
<evidence type="ECO:0000313" key="1">
    <source>
        <dbReference type="EnsemblMetazoa" id="MDOA016742-PA"/>
    </source>
</evidence>
<organism evidence="1">
    <name type="scientific">Musca domestica</name>
    <name type="common">House fly</name>
    <dbReference type="NCBI Taxonomy" id="7370"/>
    <lineage>
        <taxon>Eukaryota</taxon>
        <taxon>Metazoa</taxon>
        <taxon>Ecdysozoa</taxon>
        <taxon>Arthropoda</taxon>
        <taxon>Hexapoda</taxon>
        <taxon>Insecta</taxon>
        <taxon>Pterygota</taxon>
        <taxon>Neoptera</taxon>
        <taxon>Endopterygota</taxon>
        <taxon>Diptera</taxon>
        <taxon>Brachycera</taxon>
        <taxon>Muscomorpha</taxon>
        <taxon>Muscoidea</taxon>
        <taxon>Muscidae</taxon>
        <taxon>Musca</taxon>
    </lineage>
</organism>
<gene>
    <name evidence="1" type="primary">105262538</name>
    <name evidence="3" type="synonym">LOC105262538</name>
</gene>
<evidence type="ECO:0000313" key="3">
    <source>
        <dbReference type="RefSeq" id="XP_011296130.1"/>
    </source>
</evidence>
<dbReference type="EnsemblMetazoa" id="MDOA016742-RA">
    <property type="protein sequence ID" value="MDOA016742-PA"/>
    <property type="gene ID" value="MDOA016742"/>
</dbReference>
<dbReference type="Proteomes" id="UP001652621">
    <property type="component" value="Unplaced"/>
</dbReference>
<proteinExistence type="predicted"/>
<keyword evidence="2" id="KW-1185">Reference proteome</keyword>
<dbReference type="GeneID" id="105262538"/>
<dbReference type="KEGG" id="mde:105262538"/>
<reference evidence="1" key="1">
    <citation type="submission" date="2020-05" db="UniProtKB">
        <authorList>
            <consortium name="EnsemblMetazoa"/>
        </authorList>
    </citation>
    <scope>IDENTIFICATION</scope>
    <source>
        <strain evidence="1">Aabys</strain>
    </source>
</reference>
<evidence type="ECO:0000313" key="2">
    <source>
        <dbReference type="Proteomes" id="UP001652621"/>
    </source>
</evidence>
<dbReference type="VEuPathDB" id="VectorBase:MDOA016742"/>
<dbReference type="RefSeq" id="XP_011296130.1">
    <property type="nucleotide sequence ID" value="XM_011297828.2"/>
</dbReference>
<dbReference type="VEuPathDB" id="VectorBase:MDOMA2_000853"/>